<evidence type="ECO:0008006" key="3">
    <source>
        <dbReference type="Google" id="ProtNLM"/>
    </source>
</evidence>
<accession>A0AAQ3QFP2</accession>
<evidence type="ECO:0000313" key="2">
    <source>
        <dbReference type="Proteomes" id="UP001327560"/>
    </source>
</evidence>
<proteinExistence type="predicted"/>
<protein>
    <recommendedName>
        <fullName evidence="3">Reverse transcriptase</fullName>
    </recommendedName>
</protein>
<sequence>MRNLEKLLTQELKKEEIYWRQKARVQWLHKGDRNTAYFHASVKERRNINVISQIKDRDDNWCEGPNQVADTAVDFYKELFSSTAPDNQHLLPNILTRVNARMNCWLLRMVSEDEVKKVAFSIKGDSARGEDGFIGIFFQSFWPLIGADIVGAISDFFRSRRLLKSINNTLLALIPKGKNIQHMNQV</sequence>
<organism evidence="1 2">
    <name type="scientific">Canna indica</name>
    <name type="common">Indian-shot</name>
    <dbReference type="NCBI Taxonomy" id="4628"/>
    <lineage>
        <taxon>Eukaryota</taxon>
        <taxon>Viridiplantae</taxon>
        <taxon>Streptophyta</taxon>
        <taxon>Embryophyta</taxon>
        <taxon>Tracheophyta</taxon>
        <taxon>Spermatophyta</taxon>
        <taxon>Magnoliopsida</taxon>
        <taxon>Liliopsida</taxon>
        <taxon>Zingiberales</taxon>
        <taxon>Cannaceae</taxon>
        <taxon>Canna</taxon>
    </lineage>
</organism>
<name>A0AAQ3QFP2_9LILI</name>
<dbReference type="Proteomes" id="UP001327560">
    <property type="component" value="Chromosome 6"/>
</dbReference>
<keyword evidence="2" id="KW-1185">Reference proteome</keyword>
<dbReference type="EMBL" id="CP136895">
    <property type="protein sequence ID" value="WOL11121.1"/>
    <property type="molecule type" value="Genomic_DNA"/>
</dbReference>
<dbReference type="AlphaFoldDB" id="A0AAQ3QFP2"/>
<gene>
    <name evidence="1" type="ORF">Cni_G19882</name>
</gene>
<reference evidence="1 2" key="1">
    <citation type="submission" date="2023-10" db="EMBL/GenBank/DDBJ databases">
        <title>Chromosome-scale genome assembly provides insights into flower coloration mechanisms of Canna indica.</title>
        <authorList>
            <person name="Li C."/>
        </authorList>
    </citation>
    <scope>NUCLEOTIDE SEQUENCE [LARGE SCALE GENOMIC DNA]</scope>
    <source>
        <tissue evidence="1">Flower</tissue>
    </source>
</reference>
<evidence type="ECO:0000313" key="1">
    <source>
        <dbReference type="EMBL" id="WOL11121.1"/>
    </source>
</evidence>